<dbReference type="AlphaFoldDB" id="A0A8T0R0Q6"/>
<name>A0A8T0R0Q6_PANVG</name>
<organism evidence="1 2">
    <name type="scientific">Panicum virgatum</name>
    <name type="common">Blackwell switchgrass</name>
    <dbReference type="NCBI Taxonomy" id="38727"/>
    <lineage>
        <taxon>Eukaryota</taxon>
        <taxon>Viridiplantae</taxon>
        <taxon>Streptophyta</taxon>
        <taxon>Embryophyta</taxon>
        <taxon>Tracheophyta</taxon>
        <taxon>Spermatophyta</taxon>
        <taxon>Magnoliopsida</taxon>
        <taxon>Liliopsida</taxon>
        <taxon>Poales</taxon>
        <taxon>Poaceae</taxon>
        <taxon>PACMAD clade</taxon>
        <taxon>Panicoideae</taxon>
        <taxon>Panicodae</taxon>
        <taxon>Paniceae</taxon>
        <taxon>Panicinae</taxon>
        <taxon>Panicum</taxon>
        <taxon>Panicum sect. Hiantes</taxon>
    </lineage>
</organism>
<evidence type="ECO:0000313" key="1">
    <source>
        <dbReference type="EMBL" id="KAG2579111.1"/>
    </source>
</evidence>
<sequence length="193" mass="22071">MCGFCCLQEANRSEFSDTWGDYVHHRFSDIIWKFCSGHEFDESKTDNNANLNITRLLGDDDGFLYCVLCCSMLLMCWPSRADRCFPFPPSYISAPLLSFHFLFFLPKIQPTTLPLLASYSLCLLYICYYPRYPISWALSVFSAQRAKRACVGPGVEPARVSSVCVRVSPVALSTSRRRRGDQLVKQEHEHSDE</sequence>
<reference evidence="1" key="1">
    <citation type="submission" date="2020-05" db="EMBL/GenBank/DDBJ databases">
        <title>WGS assembly of Panicum virgatum.</title>
        <authorList>
            <person name="Lovell J.T."/>
            <person name="Jenkins J."/>
            <person name="Shu S."/>
            <person name="Juenger T.E."/>
            <person name="Schmutz J."/>
        </authorList>
    </citation>
    <scope>NUCLEOTIDE SEQUENCE</scope>
    <source>
        <strain evidence="1">AP13</strain>
    </source>
</reference>
<comment type="caution">
    <text evidence="1">The sequence shown here is derived from an EMBL/GenBank/DDBJ whole genome shotgun (WGS) entry which is preliminary data.</text>
</comment>
<accession>A0A8T0R0Q6</accession>
<evidence type="ECO:0000313" key="2">
    <source>
        <dbReference type="Proteomes" id="UP000823388"/>
    </source>
</evidence>
<protein>
    <submittedName>
        <fullName evidence="1">Uncharacterized protein</fullName>
    </submittedName>
</protein>
<dbReference type="Proteomes" id="UP000823388">
    <property type="component" value="Chromosome 6N"/>
</dbReference>
<keyword evidence="2" id="KW-1185">Reference proteome</keyword>
<proteinExistence type="predicted"/>
<gene>
    <name evidence="1" type="ORF">PVAP13_6NG216212</name>
</gene>
<dbReference type="EMBL" id="CM029048">
    <property type="protein sequence ID" value="KAG2579111.1"/>
    <property type="molecule type" value="Genomic_DNA"/>
</dbReference>